<accession>A0A9X2JDC0</accession>
<dbReference type="SUPFAM" id="SSF141571">
    <property type="entry name" value="Pentapeptide repeat-like"/>
    <property type="match status" value="1"/>
</dbReference>
<dbReference type="InterPro" id="IPR052949">
    <property type="entry name" value="PA_immunity-related"/>
</dbReference>
<proteinExistence type="predicted"/>
<protein>
    <submittedName>
        <fullName evidence="1">Pentapeptide repeat-containing protein</fullName>
    </submittedName>
</protein>
<sequence length="85" mass="9670">MNLKKTTFDNCDLTQVDFTETDLLGAIFKTCNLNGAIFDNSILEKADFRTSFNYTIDPENNRIKKARFDLQGIPGLLAKYDITVE</sequence>
<dbReference type="EMBL" id="JAMWYS010000028">
    <property type="protein sequence ID" value="MCO4292750.1"/>
    <property type="molecule type" value="Genomic_DNA"/>
</dbReference>
<dbReference type="AlphaFoldDB" id="A0A9X2JDC0"/>
<keyword evidence="2" id="KW-1185">Reference proteome</keyword>
<dbReference type="PANTHER" id="PTHR42999">
    <property type="entry name" value="ANTIBIOTIC RESISTANCE PROTEIN MCBG"/>
    <property type="match status" value="1"/>
</dbReference>
<dbReference type="Gene3D" id="2.160.20.80">
    <property type="entry name" value="E3 ubiquitin-protein ligase SopA"/>
    <property type="match status" value="1"/>
</dbReference>
<gene>
    <name evidence="1" type="ORF">NF867_07740</name>
</gene>
<organism evidence="1 2">
    <name type="scientific">Solitalea agri</name>
    <dbReference type="NCBI Taxonomy" id="2953739"/>
    <lineage>
        <taxon>Bacteria</taxon>
        <taxon>Pseudomonadati</taxon>
        <taxon>Bacteroidota</taxon>
        <taxon>Sphingobacteriia</taxon>
        <taxon>Sphingobacteriales</taxon>
        <taxon>Sphingobacteriaceae</taxon>
        <taxon>Solitalea</taxon>
    </lineage>
</organism>
<evidence type="ECO:0000313" key="1">
    <source>
        <dbReference type="EMBL" id="MCO4292750.1"/>
    </source>
</evidence>
<dbReference type="Proteomes" id="UP001155182">
    <property type="component" value="Unassembled WGS sequence"/>
</dbReference>
<comment type="caution">
    <text evidence="1">The sequence shown here is derived from an EMBL/GenBank/DDBJ whole genome shotgun (WGS) entry which is preliminary data.</text>
</comment>
<dbReference type="PANTHER" id="PTHR42999:SF1">
    <property type="entry name" value="PENTAPEPTIDE REPEAT-CONTAINING PROTEIN"/>
    <property type="match status" value="1"/>
</dbReference>
<dbReference type="Pfam" id="PF00805">
    <property type="entry name" value="Pentapeptide"/>
    <property type="match status" value="1"/>
</dbReference>
<dbReference type="InterPro" id="IPR001646">
    <property type="entry name" value="5peptide_repeat"/>
</dbReference>
<reference evidence="1" key="1">
    <citation type="submission" date="2022-06" db="EMBL/GenBank/DDBJ databases">
        <title>Solitalea sp. MAHUQ-68 isolated from rhizospheric soil.</title>
        <authorList>
            <person name="Huq M.A."/>
        </authorList>
    </citation>
    <scope>NUCLEOTIDE SEQUENCE</scope>
    <source>
        <strain evidence="1">MAHUQ-68</strain>
    </source>
</reference>
<evidence type="ECO:0000313" key="2">
    <source>
        <dbReference type="Proteomes" id="UP001155182"/>
    </source>
</evidence>
<name>A0A9X2JDC0_9SPHI</name>